<reference evidence="7 8" key="1">
    <citation type="submission" date="2017-07" db="EMBL/GenBank/DDBJ databases">
        <title>An improved, manually edited Actinidia chinensis var. chinensis (kiwifruit) genome highlights the challenges associated with draft genomes and gene prediction in plants.</title>
        <authorList>
            <person name="Pilkington S."/>
            <person name="Crowhurst R."/>
            <person name="Hilario E."/>
            <person name="Nardozza S."/>
            <person name="Fraser L."/>
            <person name="Peng Y."/>
            <person name="Gunaseelan K."/>
            <person name="Simpson R."/>
            <person name="Tahir J."/>
            <person name="Deroles S."/>
            <person name="Templeton K."/>
            <person name="Luo Z."/>
            <person name="Davy M."/>
            <person name="Cheng C."/>
            <person name="Mcneilage M."/>
            <person name="Scaglione D."/>
            <person name="Liu Y."/>
            <person name="Zhang Q."/>
            <person name="Datson P."/>
            <person name="De Silva N."/>
            <person name="Gardiner S."/>
            <person name="Bassett H."/>
            <person name="Chagne D."/>
            <person name="Mccallum J."/>
            <person name="Dzierzon H."/>
            <person name="Deng C."/>
            <person name="Wang Y.-Y."/>
            <person name="Barron N."/>
            <person name="Manako K."/>
            <person name="Bowen J."/>
            <person name="Foster T."/>
            <person name="Erridge Z."/>
            <person name="Tiffin H."/>
            <person name="Waite C."/>
            <person name="Davies K."/>
            <person name="Grierson E."/>
            <person name="Laing W."/>
            <person name="Kirk R."/>
            <person name="Chen X."/>
            <person name="Wood M."/>
            <person name="Montefiori M."/>
            <person name="Brummell D."/>
            <person name="Schwinn K."/>
            <person name="Catanach A."/>
            <person name="Fullerton C."/>
            <person name="Li D."/>
            <person name="Meiyalaghan S."/>
            <person name="Nieuwenhuizen N."/>
            <person name="Read N."/>
            <person name="Prakash R."/>
            <person name="Hunter D."/>
            <person name="Zhang H."/>
            <person name="Mckenzie M."/>
            <person name="Knabel M."/>
            <person name="Harris A."/>
            <person name="Allan A."/>
            <person name="Chen A."/>
            <person name="Janssen B."/>
            <person name="Plunkett B."/>
            <person name="Dwamena C."/>
            <person name="Voogd C."/>
            <person name="Leif D."/>
            <person name="Lafferty D."/>
            <person name="Souleyre E."/>
            <person name="Varkonyi-Gasic E."/>
            <person name="Gambi F."/>
            <person name="Hanley J."/>
            <person name="Yao J.-L."/>
            <person name="Cheung J."/>
            <person name="David K."/>
            <person name="Warren B."/>
            <person name="Marsh K."/>
            <person name="Snowden K."/>
            <person name="Lin-Wang K."/>
            <person name="Brian L."/>
            <person name="Martinez-Sanchez M."/>
            <person name="Wang M."/>
            <person name="Ileperuma N."/>
            <person name="Macnee N."/>
            <person name="Campin R."/>
            <person name="Mcatee P."/>
            <person name="Drummond R."/>
            <person name="Espley R."/>
            <person name="Ireland H."/>
            <person name="Wu R."/>
            <person name="Atkinson R."/>
            <person name="Karunairetnam S."/>
            <person name="Bulley S."/>
            <person name="Chunkath S."/>
            <person name="Hanley Z."/>
            <person name="Storey R."/>
            <person name="Thrimawithana A."/>
            <person name="Thomson S."/>
            <person name="David C."/>
            <person name="Testolin R."/>
        </authorList>
    </citation>
    <scope>NUCLEOTIDE SEQUENCE [LARGE SCALE GENOMIC DNA]</scope>
    <source>
        <strain evidence="8">cv. Red5</strain>
        <tissue evidence="7">Young leaf</tissue>
    </source>
</reference>
<dbReference type="GO" id="GO:0042910">
    <property type="term" value="F:xenobiotic transmembrane transporter activity"/>
    <property type="evidence" value="ECO:0007669"/>
    <property type="project" value="InterPro"/>
</dbReference>
<dbReference type="InterPro" id="IPR045069">
    <property type="entry name" value="MATE_euk"/>
</dbReference>
<reference evidence="8" key="2">
    <citation type="journal article" date="2018" name="BMC Genomics">
        <title>A manually annotated Actinidia chinensis var. chinensis (kiwifruit) genome highlights the challenges associated with draft genomes and gene prediction in plants.</title>
        <authorList>
            <person name="Pilkington S.M."/>
            <person name="Crowhurst R."/>
            <person name="Hilario E."/>
            <person name="Nardozza S."/>
            <person name="Fraser L."/>
            <person name="Peng Y."/>
            <person name="Gunaseelan K."/>
            <person name="Simpson R."/>
            <person name="Tahir J."/>
            <person name="Deroles S.C."/>
            <person name="Templeton K."/>
            <person name="Luo Z."/>
            <person name="Davy M."/>
            <person name="Cheng C."/>
            <person name="McNeilage M."/>
            <person name="Scaglione D."/>
            <person name="Liu Y."/>
            <person name="Zhang Q."/>
            <person name="Datson P."/>
            <person name="De Silva N."/>
            <person name="Gardiner S.E."/>
            <person name="Bassett H."/>
            <person name="Chagne D."/>
            <person name="McCallum J."/>
            <person name="Dzierzon H."/>
            <person name="Deng C."/>
            <person name="Wang Y.Y."/>
            <person name="Barron L."/>
            <person name="Manako K."/>
            <person name="Bowen J."/>
            <person name="Foster T.M."/>
            <person name="Erridge Z.A."/>
            <person name="Tiffin H."/>
            <person name="Waite C.N."/>
            <person name="Davies K.M."/>
            <person name="Grierson E.P."/>
            <person name="Laing W.A."/>
            <person name="Kirk R."/>
            <person name="Chen X."/>
            <person name="Wood M."/>
            <person name="Montefiori M."/>
            <person name="Brummell D.A."/>
            <person name="Schwinn K.E."/>
            <person name="Catanach A."/>
            <person name="Fullerton C."/>
            <person name="Li D."/>
            <person name="Meiyalaghan S."/>
            <person name="Nieuwenhuizen N."/>
            <person name="Read N."/>
            <person name="Prakash R."/>
            <person name="Hunter D."/>
            <person name="Zhang H."/>
            <person name="McKenzie M."/>
            <person name="Knabel M."/>
            <person name="Harris A."/>
            <person name="Allan A.C."/>
            <person name="Gleave A."/>
            <person name="Chen A."/>
            <person name="Janssen B.J."/>
            <person name="Plunkett B."/>
            <person name="Ampomah-Dwamena C."/>
            <person name="Voogd C."/>
            <person name="Leif D."/>
            <person name="Lafferty D."/>
            <person name="Souleyre E.J.F."/>
            <person name="Varkonyi-Gasic E."/>
            <person name="Gambi F."/>
            <person name="Hanley J."/>
            <person name="Yao J.L."/>
            <person name="Cheung J."/>
            <person name="David K.M."/>
            <person name="Warren B."/>
            <person name="Marsh K."/>
            <person name="Snowden K.C."/>
            <person name="Lin-Wang K."/>
            <person name="Brian L."/>
            <person name="Martinez-Sanchez M."/>
            <person name="Wang M."/>
            <person name="Ileperuma N."/>
            <person name="Macnee N."/>
            <person name="Campin R."/>
            <person name="McAtee P."/>
            <person name="Drummond R.S.M."/>
            <person name="Espley R.V."/>
            <person name="Ireland H.S."/>
            <person name="Wu R."/>
            <person name="Atkinson R.G."/>
            <person name="Karunairetnam S."/>
            <person name="Bulley S."/>
            <person name="Chunkath S."/>
            <person name="Hanley Z."/>
            <person name="Storey R."/>
            <person name="Thrimawithana A.H."/>
            <person name="Thomson S."/>
            <person name="David C."/>
            <person name="Testolin R."/>
            <person name="Huang H."/>
            <person name="Hellens R.P."/>
            <person name="Schaffer R.J."/>
        </authorList>
    </citation>
    <scope>NUCLEOTIDE SEQUENCE [LARGE SCALE GENOMIC DNA]</scope>
    <source>
        <strain evidence="8">cv. Red5</strain>
    </source>
</reference>
<feature type="transmembrane region" description="Helical" evidence="6">
    <location>
        <begin position="188"/>
        <end position="211"/>
    </location>
</feature>
<evidence type="ECO:0000256" key="6">
    <source>
        <dbReference type="RuleBase" id="RU004914"/>
    </source>
</evidence>
<comment type="similarity">
    <text evidence="2 6">Belongs to the multi antimicrobial extrusion (MATE) (TC 2.A.66.1) family.</text>
</comment>
<feature type="transmembrane region" description="Helical" evidence="6">
    <location>
        <begin position="302"/>
        <end position="320"/>
    </location>
</feature>
<dbReference type="InParanoid" id="A0A2R6S1Q9"/>
<feature type="transmembrane region" description="Helical" evidence="6">
    <location>
        <begin position="126"/>
        <end position="147"/>
    </location>
</feature>
<sequence>MEREEQKHGLESPLIVVPKVIEPPRNGIHKFKREEIVGEVKKQVSLAGPIVSVNLLLYCLQVISVMFVGHLGELALSGASMATSFASVTGFSLLIGLGSTLDTFCGQSYGAKQYHMLGIHMQRAMLVLLLASIPLACIWANAGQILVFLGQDHEISAEAGSYARFMIPTIFAYALLQCQVRFLQAQNNVVPMVLSTGFTTLLHVLVCWVLVFKSGLGNKGAALANAISYWINALLLVIYIQISPSCKKTWTGFSREALQDVTKFLRLAIPSATMICLEIWSFEMMVLLAGLLPNPKLETSVLSISLNTCSMVYMIPLGLSGSTSIRVSNELGGGRPQAARLAVCVAICLVATEGILAAIVMICGHKFWGYCYSKEEEVVKYVGDMLILLAGSHFLDGIQSVLSGNARGCGWQKIGAFVNLGAYYLIGIPVGVSLAFVYHIGGKGLWVGIIVALFLQALFLLIITLCTNWEKQAKMASDRVYGSMIPVEASV</sequence>
<evidence type="ECO:0000256" key="2">
    <source>
        <dbReference type="ARBA" id="ARBA00010199"/>
    </source>
</evidence>
<keyword evidence="4 6" id="KW-1133">Transmembrane helix</keyword>
<evidence type="ECO:0000256" key="1">
    <source>
        <dbReference type="ARBA" id="ARBA00004141"/>
    </source>
</evidence>
<keyword evidence="3 6" id="KW-0812">Transmembrane</keyword>
<protein>
    <recommendedName>
        <fullName evidence="6">Protein DETOXIFICATION</fullName>
    </recommendedName>
    <alternativeName>
        <fullName evidence="6">Multidrug and toxic compound extrusion protein</fullName>
    </alternativeName>
</protein>
<dbReference type="Pfam" id="PF01554">
    <property type="entry name" value="MatE"/>
    <property type="match status" value="2"/>
</dbReference>
<keyword evidence="8" id="KW-1185">Reference proteome</keyword>
<feature type="transmembrane region" description="Helical" evidence="6">
    <location>
        <begin position="341"/>
        <end position="362"/>
    </location>
</feature>
<dbReference type="AlphaFoldDB" id="A0A2R6S1Q9"/>
<evidence type="ECO:0000256" key="5">
    <source>
        <dbReference type="ARBA" id="ARBA00023136"/>
    </source>
</evidence>
<dbReference type="NCBIfam" id="TIGR00797">
    <property type="entry name" value="matE"/>
    <property type="match status" value="1"/>
</dbReference>
<evidence type="ECO:0000313" key="7">
    <source>
        <dbReference type="EMBL" id="PSS36202.1"/>
    </source>
</evidence>
<gene>
    <name evidence="7" type="ORF">CEY00_Acc00747</name>
</gene>
<comment type="caution">
    <text evidence="7">The sequence shown here is derived from an EMBL/GenBank/DDBJ whole genome shotgun (WGS) entry which is preliminary data.</text>
</comment>
<feature type="transmembrane region" description="Helical" evidence="6">
    <location>
        <begin position="159"/>
        <end position="176"/>
    </location>
</feature>
<evidence type="ECO:0000313" key="8">
    <source>
        <dbReference type="Proteomes" id="UP000241394"/>
    </source>
</evidence>
<dbReference type="Gramene" id="PSS36202">
    <property type="protein sequence ID" value="PSS36202"/>
    <property type="gene ID" value="CEY00_Acc00747"/>
</dbReference>
<dbReference type="EMBL" id="NKQK01000001">
    <property type="protein sequence ID" value="PSS36202.1"/>
    <property type="molecule type" value="Genomic_DNA"/>
</dbReference>
<dbReference type="GO" id="GO:0016020">
    <property type="term" value="C:membrane"/>
    <property type="evidence" value="ECO:0007669"/>
    <property type="project" value="UniProtKB-SubCell"/>
</dbReference>
<proteinExistence type="inferred from homology"/>
<evidence type="ECO:0000256" key="3">
    <source>
        <dbReference type="ARBA" id="ARBA00022692"/>
    </source>
</evidence>
<dbReference type="OrthoDB" id="2126698at2759"/>
<dbReference type="STRING" id="1590841.A0A2R6S1Q9"/>
<keyword evidence="5 6" id="KW-0472">Membrane</keyword>
<feature type="transmembrane region" description="Helical" evidence="6">
    <location>
        <begin position="414"/>
        <end position="438"/>
    </location>
</feature>
<dbReference type="PANTHER" id="PTHR11206">
    <property type="entry name" value="MULTIDRUG RESISTANCE PROTEIN"/>
    <property type="match status" value="1"/>
</dbReference>
<feature type="transmembrane region" description="Helical" evidence="6">
    <location>
        <begin position="223"/>
        <end position="243"/>
    </location>
</feature>
<dbReference type="GO" id="GO:1990961">
    <property type="term" value="P:xenobiotic detoxification by transmembrane export across the plasma membrane"/>
    <property type="evidence" value="ECO:0007669"/>
    <property type="project" value="InterPro"/>
</dbReference>
<feature type="transmembrane region" description="Helical" evidence="6">
    <location>
        <begin position="264"/>
        <end position="282"/>
    </location>
</feature>
<feature type="transmembrane region" description="Helical" evidence="6">
    <location>
        <begin position="84"/>
        <end position="105"/>
    </location>
</feature>
<evidence type="ECO:0000256" key="4">
    <source>
        <dbReference type="ARBA" id="ARBA00022989"/>
    </source>
</evidence>
<dbReference type="InterPro" id="IPR002528">
    <property type="entry name" value="MATE_fam"/>
</dbReference>
<dbReference type="GO" id="GO:0015297">
    <property type="term" value="F:antiporter activity"/>
    <property type="evidence" value="ECO:0007669"/>
    <property type="project" value="InterPro"/>
</dbReference>
<dbReference type="CDD" id="cd13132">
    <property type="entry name" value="MATE_eukaryotic"/>
    <property type="match status" value="1"/>
</dbReference>
<name>A0A2R6S1Q9_ACTCC</name>
<dbReference type="OMA" id="SISQWIN"/>
<accession>A0A2R6S1Q9</accession>
<feature type="transmembrane region" description="Helical" evidence="6">
    <location>
        <begin position="382"/>
        <end position="402"/>
    </location>
</feature>
<organism evidence="7 8">
    <name type="scientific">Actinidia chinensis var. chinensis</name>
    <name type="common">Chinese soft-hair kiwi</name>
    <dbReference type="NCBI Taxonomy" id="1590841"/>
    <lineage>
        <taxon>Eukaryota</taxon>
        <taxon>Viridiplantae</taxon>
        <taxon>Streptophyta</taxon>
        <taxon>Embryophyta</taxon>
        <taxon>Tracheophyta</taxon>
        <taxon>Spermatophyta</taxon>
        <taxon>Magnoliopsida</taxon>
        <taxon>eudicotyledons</taxon>
        <taxon>Gunneridae</taxon>
        <taxon>Pentapetalae</taxon>
        <taxon>asterids</taxon>
        <taxon>Ericales</taxon>
        <taxon>Actinidiaceae</taxon>
        <taxon>Actinidia</taxon>
    </lineage>
</organism>
<comment type="subcellular location">
    <subcellularLocation>
        <location evidence="1">Membrane</location>
        <topology evidence="1">Multi-pass membrane protein</topology>
    </subcellularLocation>
</comment>
<feature type="transmembrane region" description="Helical" evidence="6">
    <location>
        <begin position="51"/>
        <end position="72"/>
    </location>
</feature>
<dbReference type="Proteomes" id="UP000241394">
    <property type="component" value="Chromosome LG1"/>
</dbReference>
<feature type="transmembrane region" description="Helical" evidence="6">
    <location>
        <begin position="444"/>
        <end position="466"/>
    </location>
</feature>